<evidence type="ECO:0000313" key="3">
    <source>
        <dbReference type="EMBL" id="HJE51998.1"/>
    </source>
</evidence>
<evidence type="ECO:0000256" key="2">
    <source>
        <dbReference type="SAM" id="SignalP"/>
    </source>
</evidence>
<evidence type="ECO:0000256" key="1">
    <source>
        <dbReference type="ARBA" id="ARBA00022729"/>
    </source>
</evidence>
<sequence length="382" mass="40212">MRGFRSAALLSVVAALALTACGGDATPSNSSSAGGDTSAAGTVDAKTATSLADFGGMEGLEAAAKAEGALNTIALPHDWANYGLIIDAFKKKYPEITVNEQSPDASSKEEIAAAEANKGTDKAPDVFDVGTNVALESTSYFAPYKVEKFDDIPEDQKEATGLWVSDYTGVMVVGYNKTKYGEIKSIDELTDPKFAGSVAVNGKPAEAGAAFNGFLLANAASGGDFSNFQPGLDYFKKLNDAGTLNVTDVTNGTIDAGEHGVVFDWSYNHASHTARLGEQGVEWATFVPNDITLGSYYKQAINVDAPHPAAARLWQEFLYSPEAQNLWAEGGAVPVLNVLYADEFSDAAKANAPTVESLLSPTAEEADAATKFLQENWDKTVS</sequence>
<dbReference type="GO" id="GO:0030976">
    <property type="term" value="F:thiamine pyrophosphate binding"/>
    <property type="evidence" value="ECO:0007669"/>
    <property type="project" value="TreeGrafter"/>
</dbReference>
<organism evidence="3 4">
    <name type="scientific">Tessaracoccus flavescens</name>
    <dbReference type="NCBI Taxonomy" id="399497"/>
    <lineage>
        <taxon>Bacteria</taxon>
        <taxon>Bacillati</taxon>
        <taxon>Actinomycetota</taxon>
        <taxon>Actinomycetes</taxon>
        <taxon>Propionibacteriales</taxon>
        <taxon>Propionibacteriaceae</taxon>
        <taxon>Tessaracoccus</taxon>
    </lineage>
</organism>
<feature type="chain" id="PRO_5037334741" evidence="2">
    <location>
        <begin position="26"/>
        <end position="382"/>
    </location>
</feature>
<dbReference type="SUPFAM" id="SSF53850">
    <property type="entry name" value="Periplasmic binding protein-like II"/>
    <property type="match status" value="1"/>
</dbReference>
<proteinExistence type="predicted"/>
<reference evidence="3" key="1">
    <citation type="journal article" date="2021" name="PeerJ">
        <title>Extensive microbial diversity within the chicken gut microbiome revealed by metagenomics and culture.</title>
        <authorList>
            <person name="Gilroy R."/>
            <person name="Ravi A."/>
            <person name="Getino M."/>
            <person name="Pursley I."/>
            <person name="Horton D.L."/>
            <person name="Alikhan N.F."/>
            <person name="Baker D."/>
            <person name="Gharbi K."/>
            <person name="Hall N."/>
            <person name="Watson M."/>
            <person name="Adriaenssens E.M."/>
            <person name="Foster-Nyarko E."/>
            <person name="Jarju S."/>
            <person name="Secka A."/>
            <person name="Antonio M."/>
            <person name="Oren A."/>
            <person name="Chaudhuri R.R."/>
            <person name="La Ragione R."/>
            <person name="Hildebrand F."/>
            <person name="Pallen M.J."/>
        </authorList>
    </citation>
    <scope>NUCLEOTIDE SEQUENCE</scope>
    <source>
        <strain evidence="3">ChiGjej3B3-7470</strain>
    </source>
</reference>
<dbReference type="AlphaFoldDB" id="A0A921JRY0"/>
<evidence type="ECO:0000313" key="4">
    <source>
        <dbReference type="Proteomes" id="UP000712713"/>
    </source>
</evidence>
<dbReference type="GO" id="GO:0015888">
    <property type="term" value="P:thiamine transport"/>
    <property type="evidence" value="ECO:0007669"/>
    <property type="project" value="TreeGrafter"/>
</dbReference>
<dbReference type="GO" id="GO:0030975">
    <property type="term" value="F:thiamine binding"/>
    <property type="evidence" value="ECO:0007669"/>
    <property type="project" value="TreeGrafter"/>
</dbReference>
<dbReference type="GO" id="GO:0030288">
    <property type="term" value="C:outer membrane-bounded periplasmic space"/>
    <property type="evidence" value="ECO:0007669"/>
    <property type="project" value="TreeGrafter"/>
</dbReference>
<dbReference type="EMBL" id="DYZF01000213">
    <property type="protein sequence ID" value="HJE51998.1"/>
    <property type="molecule type" value="Genomic_DNA"/>
</dbReference>
<reference evidence="3" key="2">
    <citation type="submission" date="2021-09" db="EMBL/GenBank/DDBJ databases">
        <authorList>
            <person name="Gilroy R."/>
        </authorList>
    </citation>
    <scope>NUCLEOTIDE SEQUENCE</scope>
    <source>
        <strain evidence="3">ChiGjej3B3-7470</strain>
    </source>
</reference>
<dbReference type="Proteomes" id="UP000712713">
    <property type="component" value="Unassembled WGS sequence"/>
</dbReference>
<dbReference type="PROSITE" id="PS51257">
    <property type="entry name" value="PROKAR_LIPOPROTEIN"/>
    <property type="match status" value="1"/>
</dbReference>
<accession>A0A921JRY0</accession>
<dbReference type="PANTHER" id="PTHR30006">
    <property type="entry name" value="THIAMINE-BINDING PERIPLASMIC PROTEIN-RELATED"/>
    <property type="match status" value="1"/>
</dbReference>
<comment type="caution">
    <text evidence="3">The sequence shown here is derived from an EMBL/GenBank/DDBJ whole genome shotgun (WGS) entry which is preliminary data.</text>
</comment>
<feature type="signal peptide" evidence="2">
    <location>
        <begin position="1"/>
        <end position="25"/>
    </location>
</feature>
<gene>
    <name evidence="3" type="ORF">K8V15_08485</name>
</gene>
<protein>
    <submittedName>
        <fullName evidence="3">ABC transporter substrate-binding protein</fullName>
    </submittedName>
</protein>
<name>A0A921JRY0_9ACTN</name>
<dbReference type="PANTHER" id="PTHR30006:SF2">
    <property type="entry name" value="ABC TRANSPORTER SUBSTRATE-BINDING PROTEIN"/>
    <property type="match status" value="1"/>
</dbReference>
<keyword evidence="1 2" id="KW-0732">Signal</keyword>
<dbReference type="Pfam" id="PF13343">
    <property type="entry name" value="SBP_bac_6"/>
    <property type="match status" value="1"/>
</dbReference>
<dbReference type="Gene3D" id="3.40.190.10">
    <property type="entry name" value="Periplasmic binding protein-like II"/>
    <property type="match status" value="2"/>
</dbReference>